<dbReference type="EMBL" id="DSUH01000194">
    <property type="protein sequence ID" value="HGU32832.1"/>
    <property type="molecule type" value="Genomic_DNA"/>
</dbReference>
<reference evidence="5" key="1">
    <citation type="journal article" date="2020" name="mSystems">
        <title>Genome- and Community-Level Interaction Insights into Carbon Utilization and Element Cycling Functions of Hydrothermarchaeota in Hydrothermal Sediment.</title>
        <authorList>
            <person name="Zhou Z."/>
            <person name="Liu Y."/>
            <person name="Xu W."/>
            <person name="Pan J."/>
            <person name="Luo Z.H."/>
            <person name="Li M."/>
        </authorList>
    </citation>
    <scope>NUCLEOTIDE SEQUENCE [LARGE SCALE GENOMIC DNA]</scope>
    <source>
        <strain evidence="5">SpSt-477</strain>
    </source>
</reference>
<evidence type="ECO:0000256" key="1">
    <source>
        <dbReference type="ARBA" id="ARBA00022649"/>
    </source>
</evidence>
<keyword evidence="2" id="KW-0540">Nuclease</keyword>
<dbReference type="InterPro" id="IPR008201">
    <property type="entry name" value="HepT-like"/>
</dbReference>
<dbReference type="GO" id="GO:0016787">
    <property type="term" value="F:hydrolase activity"/>
    <property type="evidence" value="ECO:0007669"/>
    <property type="project" value="UniProtKB-KW"/>
</dbReference>
<evidence type="ECO:0000256" key="4">
    <source>
        <dbReference type="ARBA" id="ARBA00024207"/>
    </source>
</evidence>
<protein>
    <submittedName>
        <fullName evidence="5">DUF86 domain-containing protein</fullName>
    </submittedName>
</protein>
<keyword evidence="3" id="KW-0378">Hydrolase</keyword>
<proteinExistence type="inferred from homology"/>
<dbReference type="NCBIfam" id="NF047751">
    <property type="entry name" value="HepT_toxin"/>
    <property type="match status" value="1"/>
</dbReference>
<dbReference type="InterPro" id="IPR052379">
    <property type="entry name" value="Type_VII_TA_RNase"/>
</dbReference>
<name>A0A7C4RRJ7_9BACT</name>
<organism evidence="5">
    <name type="scientific">Desulfatirhabdium butyrativorans</name>
    <dbReference type="NCBI Taxonomy" id="340467"/>
    <lineage>
        <taxon>Bacteria</taxon>
        <taxon>Pseudomonadati</taxon>
        <taxon>Thermodesulfobacteriota</taxon>
        <taxon>Desulfobacteria</taxon>
        <taxon>Desulfobacterales</taxon>
        <taxon>Desulfatirhabdiaceae</taxon>
        <taxon>Desulfatirhabdium</taxon>
    </lineage>
</organism>
<accession>A0A7C4RRJ7</accession>
<dbReference type="GO" id="GO:0004540">
    <property type="term" value="F:RNA nuclease activity"/>
    <property type="evidence" value="ECO:0007669"/>
    <property type="project" value="InterPro"/>
</dbReference>
<gene>
    <name evidence="5" type="ORF">ENS29_08250</name>
</gene>
<dbReference type="Pfam" id="PF01934">
    <property type="entry name" value="HepT-like"/>
    <property type="match status" value="1"/>
</dbReference>
<dbReference type="SUPFAM" id="SSF81593">
    <property type="entry name" value="Nucleotidyltransferase substrate binding subunit/domain"/>
    <property type="match status" value="1"/>
</dbReference>
<dbReference type="GO" id="GO:0110001">
    <property type="term" value="C:toxin-antitoxin complex"/>
    <property type="evidence" value="ECO:0007669"/>
    <property type="project" value="InterPro"/>
</dbReference>
<comment type="caution">
    <text evidence="5">The sequence shown here is derived from an EMBL/GenBank/DDBJ whole genome shotgun (WGS) entry which is preliminary data.</text>
</comment>
<evidence type="ECO:0000256" key="2">
    <source>
        <dbReference type="ARBA" id="ARBA00022722"/>
    </source>
</evidence>
<dbReference type="PANTHER" id="PTHR33397:SF5">
    <property type="entry name" value="RNASE YUTE-RELATED"/>
    <property type="match status" value="1"/>
</dbReference>
<dbReference type="AlphaFoldDB" id="A0A7C4RRJ7"/>
<comment type="similarity">
    <text evidence="4">Belongs to the HepT RNase toxin family.</text>
</comment>
<evidence type="ECO:0000313" key="5">
    <source>
        <dbReference type="EMBL" id="HGU32832.1"/>
    </source>
</evidence>
<keyword evidence="1" id="KW-1277">Toxin-antitoxin system</keyword>
<dbReference type="InterPro" id="IPR037038">
    <property type="entry name" value="HepT-like_sf"/>
</dbReference>
<evidence type="ECO:0000256" key="3">
    <source>
        <dbReference type="ARBA" id="ARBA00022801"/>
    </source>
</evidence>
<sequence length="146" mass="17530">MDERIKEHLMHLNRYHLFLCDAQKIPYEKFMASPIYQASTERFLQLAIESCLNIGNRLISLVQFQKPVRAPETYADIFKTMEEVGVIDPEFSKRMIQMATFRNRLVHLYWEIDRHTLYQFLHENLNDFVQFRDAIVDFLNNNEISL</sequence>
<dbReference type="Gene3D" id="1.20.120.580">
    <property type="entry name" value="bsu32300-like"/>
    <property type="match status" value="1"/>
</dbReference>
<dbReference type="PANTHER" id="PTHR33397">
    <property type="entry name" value="UPF0331 PROTEIN YUTE"/>
    <property type="match status" value="1"/>
</dbReference>